<dbReference type="PANTHER" id="PTHR31642">
    <property type="entry name" value="TRICHOTHECENE 3-O-ACETYLTRANSFERASE"/>
    <property type="match status" value="1"/>
</dbReference>
<dbReference type="SUPFAM" id="SSF52777">
    <property type="entry name" value="CoA-dependent acyltransferases"/>
    <property type="match status" value="1"/>
</dbReference>
<dbReference type="PANTHER" id="PTHR31642:SF278">
    <property type="entry name" value="TRYPTAMINE HYDROXYCINNAMOYLTRANSFERASE 1"/>
    <property type="match status" value="1"/>
</dbReference>
<keyword evidence="2" id="KW-0808">Transferase</keyword>
<keyword evidence="3" id="KW-1185">Reference proteome</keyword>
<dbReference type="Proteomes" id="UP000554482">
    <property type="component" value="Unassembled WGS sequence"/>
</dbReference>
<organism evidence="2 3">
    <name type="scientific">Thalictrum thalictroides</name>
    <name type="common">Rue-anemone</name>
    <name type="synonym">Anemone thalictroides</name>
    <dbReference type="NCBI Taxonomy" id="46969"/>
    <lineage>
        <taxon>Eukaryota</taxon>
        <taxon>Viridiplantae</taxon>
        <taxon>Streptophyta</taxon>
        <taxon>Embryophyta</taxon>
        <taxon>Tracheophyta</taxon>
        <taxon>Spermatophyta</taxon>
        <taxon>Magnoliopsida</taxon>
        <taxon>Ranunculales</taxon>
        <taxon>Ranunculaceae</taxon>
        <taxon>Thalictroideae</taxon>
        <taxon>Thalictrum</taxon>
    </lineage>
</organism>
<protein>
    <submittedName>
        <fullName evidence="2">Tryptamine hydroxycinnamoyltransferase</fullName>
    </submittedName>
</protein>
<feature type="non-terminal residue" evidence="2">
    <location>
        <position position="1"/>
    </location>
</feature>
<dbReference type="AlphaFoldDB" id="A0A7J6USS2"/>
<dbReference type="Gene3D" id="3.30.559.10">
    <property type="entry name" value="Chloramphenicol acetyltransferase-like domain"/>
    <property type="match status" value="2"/>
</dbReference>
<comment type="caution">
    <text evidence="2">The sequence shown here is derived from an EMBL/GenBank/DDBJ whole genome shotgun (WGS) entry which is preliminary data.</text>
</comment>
<dbReference type="InterPro" id="IPR050317">
    <property type="entry name" value="Plant_Fungal_Acyltransferase"/>
</dbReference>
<dbReference type="InterPro" id="IPR023213">
    <property type="entry name" value="CAT-like_dom_sf"/>
</dbReference>
<dbReference type="EMBL" id="JABWDY010044265">
    <property type="protein sequence ID" value="KAF5175285.1"/>
    <property type="molecule type" value="Genomic_DNA"/>
</dbReference>
<proteinExistence type="inferred from homology"/>
<dbReference type="GO" id="GO:0016747">
    <property type="term" value="F:acyltransferase activity, transferring groups other than amino-acyl groups"/>
    <property type="evidence" value="ECO:0007669"/>
    <property type="project" value="TreeGrafter"/>
</dbReference>
<dbReference type="Pfam" id="PF02458">
    <property type="entry name" value="Transferase"/>
    <property type="match status" value="1"/>
</dbReference>
<evidence type="ECO:0000313" key="3">
    <source>
        <dbReference type="Proteomes" id="UP000554482"/>
    </source>
</evidence>
<comment type="similarity">
    <text evidence="1">Belongs to the plant acyltransferase family.</text>
</comment>
<reference evidence="2 3" key="1">
    <citation type="submission" date="2020-06" db="EMBL/GenBank/DDBJ databases">
        <title>Transcriptomic and genomic resources for Thalictrum thalictroides and T. hernandezii: Facilitating candidate gene discovery in an emerging model plant lineage.</title>
        <authorList>
            <person name="Arias T."/>
            <person name="Riano-Pachon D.M."/>
            <person name="Di Stilio V.S."/>
        </authorList>
    </citation>
    <scope>NUCLEOTIDE SEQUENCE [LARGE SCALE GENOMIC DNA]</scope>
    <source>
        <strain evidence="3">cv. WT478/WT964</strain>
        <tissue evidence="2">Leaves</tissue>
    </source>
</reference>
<sequence length="464" mass="52424">MEPKMTCTIINNTILKPSSFSSTQFILNSLVPFTIFDEIALDVHVAMLHAFKPPMPSNEILKNALAKVLIHFPHLAGRLTMDEGGHQCILLNNAGIRLIETYVPTTLVDQMKSFESSSNDVSHLHPPTEGIDEILQVQLNRYTCGGVVIGSTGHHRVADGYSWNYFYISWSRLVRGLEIDPLPYHNRCAIMIPRKEPRVEFDHRSNEFQLSTTTPGSQHVFYPIEKLFTHFPTDFINKVKAKVTEENFTTPNQRYSTFECLLTHVWKKVIQARGMNLNQFSQITVGVNGRGRIKPPVPMEYFGNLVLDAFPKLKAREVITENYGYVAKTIHDAISNIDSNYFQSFADFKELCKRNGEKLKKSMPAVGNILCPNIEADNWLRFNFHDLDFGGGPCAFFYPNVPVEGVLIFLPSNKEGGGIDVFTALMSEHLRETEEQNKMIQGTTILAMNGGDGPYSYAKNSTYQ</sequence>
<name>A0A7J6USS2_THATH</name>
<evidence type="ECO:0000313" key="2">
    <source>
        <dbReference type="EMBL" id="KAF5175285.1"/>
    </source>
</evidence>
<gene>
    <name evidence="2" type="ORF">FRX31_035128</name>
</gene>
<evidence type="ECO:0000256" key="1">
    <source>
        <dbReference type="ARBA" id="ARBA00009861"/>
    </source>
</evidence>
<accession>A0A7J6USS2</accession>
<dbReference type="OrthoDB" id="671439at2759"/>